<evidence type="ECO:0000313" key="2">
    <source>
        <dbReference type="Proteomes" id="UP000562492"/>
    </source>
</evidence>
<name>A0ABR6RD30_9BURK</name>
<sequence length="122" mass="14208">MADSLSESAKKQIHDDVYTNKPEITGFIGDLGLADVYRYENWLGTLKTFSKNDEDFVKNLNEIILNEMTDPRETLGIRSMVDNHNYLEKLSKEAKDKYLYYIDNYIKSYSSNEKASYINSKK</sequence>
<evidence type="ECO:0000313" key="1">
    <source>
        <dbReference type="EMBL" id="MBB6577033.1"/>
    </source>
</evidence>
<accession>A0ABR6RD30</accession>
<comment type="caution">
    <text evidence="1">The sequence shown here is derived from an EMBL/GenBank/DDBJ whole genome shotgun (WGS) entry which is preliminary data.</text>
</comment>
<keyword evidence="2" id="KW-1185">Reference proteome</keyword>
<dbReference type="Proteomes" id="UP000562492">
    <property type="component" value="Unassembled WGS sequence"/>
</dbReference>
<proteinExistence type="predicted"/>
<protein>
    <submittedName>
        <fullName evidence="1">Uncharacterized protein</fullName>
    </submittedName>
</protein>
<gene>
    <name evidence="1" type="ORF">HNP33_001084</name>
</gene>
<dbReference type="RefSeq" id="WP_184706107.1">
    <property type="nucleotide sequence ID" value="NZ_JACHKZ010000005.1"/>
</dbReference>
<reference evidence="1 2" key="1">
    <citation type="submission" date="2020-08" db="EMBL/GenBank/DDBJ databases">
        <title>Functional genomics of gut bacteria from endangered species of beetles.</title>
        <authorList>
            <person name="Carlos-Shanley C."/>
        </authorList>
    </citation>
    <scope>NUCLEOTIDE SEQUENCE [LARGE SCALE GENOMIC DNA]</scope>
    <source>
        <strain evidence="1 2">S00124</strain>
    </source>
</reference>
<organism evidence="1 2">
    <name type="scientific">Comamonas odontotermitis</name>
    <dbReference type="NCBI Taxonomy" id="379895"/>
    <lineage>
        <taxon>Bacteria</taxon>
        <taxon>Pseudomonadati</taxon>
        <taxon>Pseudomonadota</taxon>
        <taxon>Betaproteobacteria</taxon>
        <taxon>Burkholderiales</taxon>
        <taxon>Comamonadaceae</taxon>
        <taxon>Comamonas</taxon>
    </lineage>
</organism>
<dbReference type="EMBL" id="JACHKZ010000005">
    <property type="protein sequence ID" value="MBB6577033.1"/>
    <property type="molecule type" value="Genomic_DNA"/>
</dbReference>